<sequence>MDDRSWMYRRLMGGRLNPEYIVGVRRFINFSYSIDKNVSMGKIRCPCVRCKNQKFLKEDVVCKHLMTRGFLPSYENWTVQGEPYVADLISAGPSSVGSNCVVNDEGDANPYRKEPTWDDDFSDLQQSAKESGIYVDNKSKTVVENYKKKTITKDETDQEIHPSFDGAAWRVASEGVTKGRVYGASRMPKPIVSTSFSSHFSSSIRKLKEEFKKRDDIILKMQREIDSITEFLMNNYGWNGGTSNMGQGMTIPVAPSMPSPTMTPMGPVSSPVYQPRPQLPYIGPSSSHPQHPRLFPP</sequence>
<dbReference type="AlphaFoldDB" id="A0A6N2KIS9"/>
<dbReference type="Pfam" id="PF13963">
    <property type="entry name" value="Transpos_assoc"/>
    <property type="match status" value="1"/>
</dbReference>
<gene>
    <name evidence="3" type="ORF">SVIM_LOCUS84884</name>
</gene>
<evidence type="ECO:0000259" key="2">
    <source>
        <dbReference type="Pfam" id="PF13963"/>
    </source>
</evidence>
<protein>
    <recommendedName>
        <fullName evidence="2">Transposase-associated domain-containing protein</fullName>
    </recommendedName>
</protein>
<evidence type="ECO:0000313" key="3">
    <source>
        <dbReference type="EMBL" id="VFU27627.1"/>
    </source>
</evidence>
<accession>A0A6N2KIS9</accession>
<dbReference type="InterPro" id="IPR029480">
    <property type="entry name" value="Transpos_assoc"/>
</dbReference>
<reference evidence="3" key="1">
    <citation type="submission" date="2019-03" db="EMBL/GenBank/DDBJ databases">
        <authorList>
            <person name="Mank J."/>
            <person name="Almeida P."/>
        </authorList>
    </citation>
    <scope>NUCLEOTIDE SEQUENCE</scope>
    <source>
        <strain evidence="3">78183</strain>
    </source>
</reference>
<feature type="region of interest" description="Disordered" evidence="1">
    <location>
        <begin position="260"/>
        <end position="297"/>
    </location>
</feature>
<proteinExistence type="predicted"/>
<dbReference type="EMBL" id="CAADRP010000380">
    <property type="protein sequence ID" value="VFU27627.1"/>
    <property type="molecule type" value="Genomic_DNA"/>
</dbReference>
<feature type="domain" description="Transposase-associated" evidence="2">
    <location>
        <begin position="4"/>
        <end position="82"/>
    </location>
</feature>
<feature type="compositionally biased region" description="Low complexity" evidence="1">
    <location>
        <begin position="260"/>
        <end position="271"/>
    </location>
</feature>
<organism evidence="3">
    <name type="scientific">Salix viminalis</name>
    <name type="common">Common osier</name>
    <name type="synonym">Basket willow</name>
    <dbReference type="NCBI Taxonomy" id="40686"/>
    <lineage>
        <taxon>Eukaryota</taxon>
        <taxon>Viridiplantae</taxon>
        <taxon>Streptophyta</taxon>
        <taxon>Embryophyta</taxon>
        <taxon>Tracheophyta</taxon>
        <taxon>Spermatophyta</taxon>
        <taxon>Magnoliopsida</taxon>
        <taxon>eudicotyledons</taxon>
        <taxon>Gunneridae</taxon>
        <taxon>Pentapetalae</taxon>
        <taxon>rosids</taxon>
        <taxon>fabids</taxon>
        <taxon>Malpighiales</taxon>
        <taxon>Salicaceae</taxon>
        <taxon>Saliceae</taxon>
        <taxon>Salix</taxon>
    </lineage>
</organism>
<evidence type="ECO:0000256" key="1">
    <source>
        <dbReference type="SAM" id="MobiDB-lite"/>
    </source>
</evidence>
<name>A0A6N2KIS9_SALVM</name>